<dbReference type="Gene3D" id="3.30.565.10">
    <property type="entry name" value="Histidine kinase-like ATPase, C-terminal domain"/>
    <property type="match status" value="1"/>
</dbReference>
<dbReference type="InterPro" id="IPR035965">
    <property type="entry name" value="PAS-like_dom_sf"/>
</dbReference>
<feature type="coiled-coil region" evidence="7">
    <location>
        <begin position="169"/>
        <end position="203"/>
    </location>
</feature>
<dbReference type="EC" id="2.7.13.3" evidence="2"/>
<keyword evidence="7" id="KW-0175">Coiled coil</keyword>
<dbReference type="GO" id="GO:0007234">
    <property type="term" value="P:osmosensory signaling via phosphorelay pathway"/>
    <property type="evidence" value="ECO:0007669"/>
    <property type="project" value="TreeGrafter"/>
</dbReference>
<proteinExistence type="predicted"/>
<evidence type="ECO:0000256" key="5">
    <source>
        <dbReference type="ARBA" id="ARBA00022777"/>
    </source>
</evidence>
<dbReference type="PANTHER" id="PTHR42878">
    <property type="entry name" value="TWO-COMPONENT HISTIDINE KINASE"/>
    <property type="match status" value="1"/>
</dbReference>
<dbReference type="GO" id="GO:0000155">
    <property type="term" value="F:phosphorelay sensor kinase activity"/>
    <property type="evidence" value="ECO:0007669"/>
    <property type="project" value="InterPro"/>
</dbReference>
<dbReference type="InterPro" id="IPR004358">
    <property type="entry name" value="Sig_transdc_His_kin-like_C"/>
</dbReference>
<dbReference type="GO" id="GO:0016020">
    <property type="term" value="C:membrane"/>
    <property type="evidence" value="ECO:0007669"/>
    <property type="project" value="UniProtKB-SubCell"/>
</dbReference>
<dbReference type="PROSITE" id="PS50112">
    <property type="entry name" value="PAS"/>
    <property type="match status" value="1"/>
</dbReference>
<evidence type="ECO:0000256" key="3">
    <source>
        <dbReference type="ARBA" id="ARBA00022553"/>
    </source>
</evidence>
<dbReference type="OrthoDB" id="9766459at2"/>
<dbReference type="InterPro" id="IPR036890">
    <property type="entry name" value="HATPase_C_sf"/>
</dbReference>
<dbReference type="Proteomes" id="UP000190961">
    <property type="component" value="Unassembled WGS sequence"/>
</dbReference>
<evidence type="ECO:0000313" key="10">
    <source>
        <dbReference type="EMBL" id="SKC77600.1"/>
    </source>
</evidence>
<dbReference type="InterPro" id="IPR050351">
    <property type="entry name" value="BphY/WalK/GraS-like"/>
</dbReference>
<dbReference type="CDD" id="cd00130">
    <property type="entry name" value="PAS"/>
    <property type="match status" value="1"/>
</dbReference>
<accession>A0A1T5LNQ0</accession>
<dbReference type="InterPro" id="IPR003594">
    <property type="entry name" value="HATPase_dom"/>
</dbReference>
<keyword evidence="11" id="KW-1185">Reference proteome</keyword>
<dbReference type="InterPro" id="IPR003661">
    <property type="entry name" value="HisK_dim/P_dom"/>
</dbReference>
<dbReference type="GO" id="GO:0030295">
    <property type="term" value="F:protein kinase activator activity"/>
    <property type="evidence" value="ECO:0007669"/>
    <property type="project" value="TreeGrafter"/>
</dbReference>
<dbReference type="InterPro" id="IPR005467">
    <property type="entry name" value="His_kinase_dom"/>
</dbReference>
<feature type="domain" description="Histidine kinase" evidence="8">
    <location>
        <begin position="206"/>
        <end position="439"/>
    </location>
</feature>
<evidence type="ECO:0000313" key="11">
    <source>
        <dbReference type="Proteomes" id="UP000190961"/>
    </source>
</evidence>
<dbReference type="SMART" id="SM00388">
    <property type="entry name" value="HisKA"/>
    <property type="match status" value="1"/>
</dbReference>
<comment type="catalytic activity">
    <reaction evidence="1">
        <text>ATP + protein L-histidine = ADP + protein N-phospho-L-histidine.</text>
        <dbReference type="EC" id="2.7.13.3"/>
    </reaction>
</comment>
<evidence type="ECO:0000256" key="2">
    <source>
        <dbReference type="ARBA" id="ARBA00012438"/>
    </source>
</evidence>
<evidence type="ECO:0000256" key="6">
    <source>
        <dbReference type="ARBA" id="ARBA00023136"/>
    </source>
</evidence>
<dbReference type="Pfam" id="PF02518">
    <property type="entry name" value="HATPase_c"/>
    <property type="match status" value="1"/>
</dbReference>
<dbReference type="NCBIfam" id="TIGR00229">
    <property type="entry name" value="sensory_box"/>
    <property type="match status" value="1"/>
</dbReference>
<sequence>MAKSNTKLSEEIKKLKKEKALLRQQLAEALESFDTLQKGGVDAFVISDKKDLKVYTEVTSDKSYRILVENMHEGAVTLNKDGTILYCNSYFATMVNCPLQKVIGATFNNFIDDVSKKDFELMLKRCRKSAIREEVYLYSKTVKDLLVLMSINSLSLDNKIVLSIILTDLTVQNKNQQELKRRAAELEKKNAELEIANKDLTAFTYVSSHDLQEPLRKIQNFVSLLNEEKENLSIDGKAYLQRTYETARRMRMLIDDLLVYSRAKNFEHKFEEIDLAIIIDEVISDFKEAILEKNATIEIHVGCKVNIIRFQFYQIFQNLISNSLKFSKVGEPSRITIKSNTIRGGKRTGKSPALPVDKLSAKMDYCHIIYSDNGIGFETKYNERIFEMFQRLHSQEEYQGTGIGLAICKRIVENHQGIITATGKPNKGARFDIYIPVVSNSSAKASS</sequence>
<name>A0A1T5LNQ0_9BACT</name>
<feature type="coiled-coil region" evidence="7">
    <location>
        <begin position="5"/>
        <end position="32"/>
    </location>
</feature>
<feature type="domain" description="PAS" evidence="9">
    <location>
        <begin position="60"/>
        <end position="134"/>
    </location>
</feature>
<dbReference type="Pfam" id="PF13426">
    <property type="entry name" value="PAS_9"/>
    <property type="match status" value="1"/>
</dbReference>
<dbReference type="PANTHER" id="PTHR42878:SF15">
    <property type="entry name" value="BACTERIOPHYTOCHROME"/>
    <property type="match status" value="1"/>
</dbReference>
<dbReference type="SMART" id="SM00387">
    <property type="entry name" value="HATPase_c"/>
    <property type="match status" value="1"/>
</dbReference>
<keyword evidence="5" id="KW-0418">Kinase</keyword>
<gene>
    <name evidence="10" type="ORF">SAMN05660236_3609</name>
</gene>
<protein>
    <recommendedName>
        <fullName evidence="2">histidine kinase</fullName>
        <ecNumber evidence="2">2.7.13.3</ecNumber>
    </recommendedName>
</protein>
<dbReference type="Pfam" id="PF00512">
    <property type="entry name" value="HisKA"/>
    <property type="match status" value="1"/>
</dbReference>
<evidence type="ECO:0000259" key="9">
    <source>
        <dbReference type="PROSITE" id="PS50112"/>
    </source>
</evidence>
<dbReference type="InterPro" id="IPR036097">
    <property type="entry name" value="HisK_dim/P_sf"/>
</dbReference>
<reference evidence="10 11" key="1">
    <citation type="submission" date="2017-02" db="EMBL/GenBank/DDBJ databases">
        <authorList>
            <person name="Peterson S.W."/>
        </authorList>
    </citation>
    <scope>NUCLEOTIDE SEQUENCE [LARGE SCALE GENOMIC DNA]</scope>
    <source>
        <strain evidence="10 11">DSM 25262</strain>
    </source>
</reference>
<dbReference type="SUPFAM" id="SSF47384">
    <property type="entry name" value="Homodimeric domain of signal transducing histidine kinase"/>
    <property type="match status" value="1"/>
</dbReference>
<dbReference type="PRINTS" id="PR00344">
    <property type="entry name" value="BCTRLSENSOR"/>
</dbReference>
<evidence type="ECO:0000256" key="4">
    <source>
        <dbReference type="ARBA" id="ARBA00022679"/>
    </source>
</evidence>
<evidence type="ECO:0000256" key="1">
    <source>
        <dbReference type="ARBA" id="ARBA00000085"/>
    </source>
</evidence>
<dbReference type="InterPro" id="IPR000014">
    <property type="entry name" value="PAS"/>
</dbReference>
<dbReference type="SUPFAM" id="SSF55874">
    <property type="entry name" value="ATPase domain of HSP90 chaperone/DNA topoisomerase II/histidine kinase"/>
    <property type="match status" value="1"/>
</dbReference>
<evidence type="ECO:0000259" key="8">
    <source>
        <dbReference type="PROSITE" id="PS50109"/>
    </source>
</evidence>
<dbReference type="RefSeq" id="WP_079688118.1">
    <property type="nucleotide sequence ID" value="NZ_FUZU01000002.1"/>
</dbReference>
<dbReference type="Gene3D" id="3.30.450.20">
    <property type="entry name" value="PAS domain"/>
    <property type="match status" value="1"/>
</dbReference>
<organism evidence="10 11">
    <name type="scientific">Ohtaekwangia koreensis</name>
    <dbReference type="NCBI Taxonomy" id="688867"/>
    <lineage>
        <taxon>Bacteria</taxon>
        <taxon>Pseudomonadati</taxon>
        <taxon>Bacteroidota</taxon>
        <taxon>Cytophagia</taxon>
        <taxon>Cytophagales</taxon>
        <taxon>Fulvivirgaceae</taxon>
        <taxon>Ohtaekwangia</taxon>
    </lineage>
</organism>
<dbReference type="Gene3D" id="1.10.287.130">
    <property type="match status" value="1"/>
</dbReference>
<dbReference type="CDD" id="cd00082">
    <property type="entry name" value="HisKA"/>
    <property type="match status" value="1"/>
</dbReference>
<dbReference type="SUPFAM" id="SSF55785">
    <property type="entry name" value="PYP-like sensor domain (PAS domain)"/>
    <property type="match status" value="1"/>
</dbReference>
<evidence type="ECO:0000256" key="7">
    <source>
        <dbReference type="SAM" id="Coils"/>
    </source>
</evidence>
<keyword evidence="4" id="KW-0808">Transferase</keyword>
<dbReference type="EMBL" id="FUZU01000002">
    <property type="protein sequence ID" value="SKC77600.1"/>
    <property type="molecule type" value="Genomic_DNA"/>
</dbReference>
<dbReference type="AlphaFoldDB" id="A0A1T5LNQ0"/>
<dbReference type="GO" id="GO:0000156">
    <property type="term" value="F:phosphorelay response regulator activity"/>
    <property type="evidence" value="ECO:0007669"/>
    <property type="project" value="TreeGrafter"/>
</dbReference>
<dbReference type="PROSITE" id="PS50109">
    <property type="entry name" value="HIS_KIN"/>
    <property type="match status" value="1"/>
</dbReference>
<dbReference type="SMART" id="SM00091">
    <property type="entry name" value="PAS"/>
    <property type="match status" value="1"/>
</dbReference>
<dbReference type="STRING" id="688867.SAMN05660236_3609"/>
<keyword evidence="6" id="KW-0472">Membrane</keyword>
<keyword evidence="3" id="KW-0597">Phosphoprotein</keyword>